<feature type="domain" description="Copper-fist" evidence="9">
    <location>
        <begin position="1"/>
        <end position="40"/>
    </location>
</feature>
<feature type="region of interest" description="Disordered" evidence="8">
    <location>
        <begin position="212"/>
        <end position="253"/>
    </location>
</feature>
<dbReference type="GO" id="GO:0005507">
    <property type="term" value="F:copper ion binding"/>
    <property type="evidence" value="ECO:0007669"/>
    <property type="project" value="InterPro"/>
</dbReference>
<dbReference type="AlphaFoldDB" id="A0A4Q1BW90"/>
<feature type="region of interest" description="Disordered" evidence="8">
    <location>
        <begin position="526"/>
        <end position="561"/>
    </location>
</feature>
<dbReference type="Proteomes" id="UP000289152">
    <property type="component" value="Unassembled WGS sequence"/>
</dbReference>
<keyword evidence="2" id="KW-0479">Metal-binding</keyword>
<dbReference type="InterPro" id="IPR051763">
    <property type="entry name" value="Copper_Homeo_Regul"/>
</dbReference>
<gene>
    <name evidence="10" type="ORF">M231_00316</name>
</gene>
<dbReference type="SMART" id="SM01090">
    <property type="entry name" value="Copper-fist"/>
    <property type="match status" value="1"/>
</dbReference>
<dbReference type="PRINTS" id="PR00617">
    <property type="entry name" value="COPPERFIST"/>
</dbReference>
<feature type="compositionally biased region" description="Polar residues" evidence="8">
    <location>
        <begin position="681"/>
        <end position="707"/>
    </location>
</feature>
<dbReference type="PANTHER" id="PTHR28088">
    <property type="entry name" value="TRANSCRIPTIONAL ACTIVATOR HAA1-RELATED"/>
    <property type="match status" value="1"/>
</dbReference>
<feature type="compositionally biased region" description="Low complexity" evidence="8">
    <location>
        <begin position="213"/>
        <end position="224"/>
    </location>
</feature>
<dbReference type="PANTHER" id="PTHR28088:SF5">
    <property type="entry name" value="TRANSCRIPTIONAL ACTIVATOR HAA1-RELATED"/>
    <property type="match status" value="1"/>
</dbReference>
<dbReference type="STRING" id="5217.A0A4Q1BW90"/>
<comment type="caution">
    <text evidence="10">The sequence shown here is derived from an EMBL/GenBank/DDBJ whole genome shotgun (WGS) entry which is preliminary data.</text>
</comment>
<dbReference type="PROSITE" id="PS50073">
    <property type="entry name" value="COPPER_FIST_2"/>
    <property type="match status" value="1"/>
</dbReference>
<keyword evidence="5" id="KW-0805">Transcription regulation</keyword>
<feature type="region of interest" description="Disordered" evidence="8">
    <location>
        <begin position="169"/>
        <end position="191"/>
    </location>
</feature>
<feature type="compositionally biased region" description="Polar residues" evidence="8">
    <location>
        <begin position="86"/>
        <end position="97"/>
    </location>
</feature>
<dbReference type="Pfam" id="PF00649">
    <property type="entry name" value="Copper-fist"/>
    <property type="match status" value="1"/>
</dbReference>
<name>A0A4Q1BW90_TREME</name>
<dbReference type="InterPro" id="IPR036395">
    <property type="entry name" value="Cu_fist_DNA-bd_dom_sf"/>
</dbReference>
<dbReference type="SMART" id="SM00412">
    <property type="entry name" value="Cu_FIST"/>
    <property type="match status" value="1"/>
</dbReference>
<sequence length="1082" mass="114694">MVLINDKKFACATCIKGHRVSGCTHTDRPLFEVKKKGRPTAQCQCCRDRRKLKGSSVHSKCTCGDSQTPSMILPGSLDSSARRNGDSSVSSPSPTRQAETETRKGQPGSTPTYPNGLKDVHEMAAAAEVLGVLSHEGHMAAERQLSNLLNPCTCKTTGICKCCSRKRERLESPPHLQRPSPSRASSGAITPTGDFAHAQVTESLIDMFQTKATTETTSETSPTTYRKDPSKVTGPYLSPENTHHPAHTSRHVHKTKLYSPYSTNGHLTPRHGKREASTLKAGWASSSTTARPPPPTIPPLADMTAFLGAVFREDGSVATEIPRSALGLPGINTFDAMAQNGGVKVEAMEIEGDRPISFPTSEDVVIGACTCGPDCQCPGCATHADPTRAAEHHHSGLGCGDNCKSCFDCADHLSLPSGITSIAHLLSIAAANVPPPARKASLDLDAHDTRVLPSSEDAVRSLGFVQLKPLQCCNGRCQCAPGECKCEQDCCGCCVRCNCDADGDQNMAEDSNPTLPTPIVEVTEATSSCCGGSSSDPPRVTPVASIPHQEPHAPQVTTSQQIPAEVTLGPDRTPQPTACAKQCSTQPAVASASGSGAATPPLRRAASTSQGPSTVPSSTTVRRATVGVQRSTSTGKAASKALALHQPPHHPRLILPKPPAPNHSGESSNTSSGMLNLPNRPASTNPSQNASPNQRPSIPSNVSSRSDSPVIPAINPPNSRSLLPVRPTSESINMDQTSGGIIIPSLPPVPQEVFAQNYSQKQPASELNVEFDNLDLDSVTGDIMAFIAQFPDDTSTTQNIHPQLHSTVLDPDSSISGDLSNMSVEEMFAMLNRSIGQSSQSTSSLPSNQTDTSQQTPSHPMNDGSNLFNVYGNMGMSLDWNTQLGPSVPNSESSASSSSGPSSVRRHSDPDQNGHPISSVNPNVIDLSKPLNAADVDRIIRALHQQQERQTRNLPAPPPSASLPITTQEPLALNPQCGQASSSNSLSDVGSEGKTLGDILSDFSLFDPLLSRPEPISRVNPNNPIDHVFPTQIGTTTGEEQYLDLAQLEFDSPMPWDQLNRLIPSWNGQSLLVEMQQMGTGI</sequence>
<feature type="compositionally biased region" description="Low complexity" evidence="8">
    <location>
        <begin position="886"/>
        <end position="903"/>
    </location>
</feature>
<feature type="compositionally biased region" description="Low complexity" evidence="8">
    <location>
        <begin position="834"/>
        <end position="849"/>
    </location>
</feature>
<reference evidence="10 11" key="1">
    <citation type="submission" date="2016-06" db="EMBL/GenBank/DDBJ databases">
        <title>Evolution of pathogenesis and genome organization in the Tremellales.</title>
        <authorList>
            <person name="Cuomo C."/>
            <person name="Litvintseva A."/>
            <person name="Heitman J."/>
            <person name="Chen Y."/>
            <person name="Sun S."/>
            <person name="Springer D."/>
            <person name="Dromer F."/>
            <person name="Young S."/>
            <person name="Zeng Q."/>
            <person name="Chapman S."/>
            <person name="Gujja S."/>
            <person name="Saif S."/>
            <person name="Birren B."/>
        </authorList>
    </citation>
    <scope>NUCLEOTIDE SEQUENCE [LARGE SCALE GENOMIC DNA]</scope>
    <source>
        <strain evidence="10 11">ATCC 28783</strain>
    </source>
</reference>
<evidence type="ECO:0000256" key="6">
    <source>
        <dbReference type="ARBA" id="ARBA00023163"/>
    </source>
</evidence>
<dbReference type="VEuPathDB" id="FungiDB:TREMEDRAFT_14527"/>
<dbReference type="GO" id="GO:0045944">
    <property type="term" value="P:positive regulation of transcription by RNA polymerase II"/>
    <property type="evidence" value="ECO:0007669"/>
    <property type="project" value="TreeGrafter"/>
</dbReference>
<organism evidence="10 11">
    <name type="scientific">Tremella mesenterica</name>
    <name type="common">Jelly fungus</name>
    <dbReference type="NCBI Taxonomy" id="5217"/>
    <lineage>
        <taxon>Eukaryota</taxon>
        <taxon>Fungi</taxon>
        <taxon>Dikarya</taxon>
        <taxon>Basidiomycota</taxon>
        <taxon>Agaricomycotina</taxon>
        <taxon>Tremellomycetes</taxon>
        <taxon>Tremellales</taxon>
        <taxon>Tremellaceae</taxon>
        <taxon>Tremella</taxon>
    </lineage>
</organism>
<evidence type="ECO:0000256" key="3">
    <source>
        <dbReference type="ARBA" id="ARBA00022833"/>
    </source>
</evidence>
<feature type="compositionally biased region" description="Basic residues" evidence="8">
    <location>
        <begin position="244"/>
        <end position="253"/>
    </location>
</feature>
<feature type="region of interest" description="Disordered" evidence="8">
    <location>
        <begin position="590"/>
        <end position="727"/>
    </location>
</feature>
<evidence type="ECO:0000256" key="5">
    <source>
        <dbReference type="ARBA" id="ARBA00023015"/>
    </source>
</evidence>
<dbReference type="EMBL" id="SDIL01000002">
    <property type="protein sequence ID" value="RXK42326.1"/>
    <property type="molecule type" value="Genomic_DNA"/>
</dbReference>
<dbReference type="GO" id="GO:0005634">
    <property type="term" value="C:nucleus"/>
    <property type="evidence" value="ECO:0007669"/>
    <property type="project" value="UniProtKB-SubCell"/>
</dbReference>
<dbReference type="InterPro" id="IPR001083">
    <property type="entry name" value="Cu_fist_DNA-bd_dom"/>
</dbReference>
<feature type="compositionally biased region" description="Polar residues" evidence="8">
    <location>
        <begin position="606"/>
        <end position="636"/>
    </location>
</feature>
<evidence type="ECO:0000256" key="1">
    <source>
        <dbReference type="ARBA" id="ARBA00004123"/>
    </source>
</evidence>
<dbReference type="GO" id="GO:0006879">
    <property type="term" value="P:intracellular iron ion homeostasis"/>
    <property type="evidence" value="ECO:0007669"/>
    <property type="project" value="TreeGrafter"/>
</dbReference>
<keyword evidence="7" id="KW-0539">Nucleus</keyword>
<feature type="compositionally biased region" description="Polar residues" evidence="8">
    <location>
        <begin position="850"/>
        <end position="868"/>
    </location>
</feature>
<evidence type="ECO:0000256" key="8">
    <source>
        <dbReference type="SAM" id="MobiDB-lite"/>
    </source>
</evidence>
<proteinExistence type="predicted"/>
<keyword evidence="11" id="KW-1185">Reference proteome</keyword>
<dbReference type="InParanoid" id="A0A4Q1BW90"/>
<dbReference type="FunFam" id="3.90.430.10:FF:000001">
    <property type="entry name" value="Copper fist DNA-binding protein"/>
    <property type="match status" value="1"/>
</dbReference>
<dbReference type="GO" id="GO:0000978">
    <property type="term" value="F:RNA polymerase II cis-regulatory region sequence-specific DNA binding"/>
    <property type="evidence" value="ECO:0007669"/>
    <property type="project" value="TreeGrafter"/>
</dbReference>
<keyword evidence="4" id="KW-0186">Copper</keyword>
<accession>A0A4Q1BW90</accession>
<evidence type="ECO:0000259" key="9">
    <source>
        <dbReference type="PROSITE" id="PS50073"/>
    </source>
</evidence>
<evidence type="ECO:0000313" key="11">
    <source>
        <dbReference type="Proteomes" id="UP000289152"/>
    </source>
</evidence>
<dbReference type="SUPFAM" id="SSF57879">
    <property type="entry name" value="Zinc domain conserved in yeast copper-regulated transcription factors"/>
    <property type="match status" value="1"/>
</dbReference>
<protein>
    <recommendedName>
        <fullName evidence="9">Copper-fist domain-containing protein</fullName>
    </recommendedName>
</protein>
<feature type="compositionally biased region" description="Polar residues" evidence="8">
    <location>
        <begin position="179"/>
        <end position="189"/>
    </location>
</feature>
<comment type="subcellular location">
    <subcellularLocation>
        <location evidence="1">Nucleus</location>
    </subcellularLocation>
</comment>
<keyword evidence="3" id="KW-0862">Zinc</keyword>
<dbReference type="VEuPathDB" id="FungiDB:TREMEDRAFT_57301"/>
<feature type="region of interest" description="Disordered" evidence="8">
    <location>
        <begin position="834"/>
        <end position="925"/>
    </location>
</feature>
<dbReference type="Gene3D" id="3.90.430.10">
    <property type="entry name" value="Copper fist DNA-binding domain"/>
    <property type="match status" value="1"/>
</dbReference>
<dbReference type="GO" id="GO:0000981">
    <property type="term" value="F:DNA-binding transcription factor activity, RNA polymerase II-specific"/>
    <property type="evidence" value="ECO:0007669"/>
    <property type="project" value="TreeGrafter"/>
</dbReference>
<evidence type="ECO:0000256" key="4">
    <source>
        <dbReference type="ARBA" id="ARBA00023008"/>
    </source>
</evidence>
<feature type="compositionally biased region" description="Polar residues" evidence="8">
    <location>
        <begin position="664"/>
        <end position="674"/>
    </location>
</feature>
<evidence type="ECO:0000313" key="10">
    <source>
        <dbReference type="EMBL" id="RXK42326.1"/>
    </source>
</evidence>
<feature type="region of interest" description="Disordered" evidence="8">
    <location>
        <begin position="72"/>
        <end position="117"/>
    </location>
</feature>
<keyword evidence="6" id="KW-0804">Transcription</keyword>
<dbReference type="GO" id="GO:0006878">
    <property type="term" value="P:intracellular copper ion homeostasis"/>
    <property type="evidence" value="ECO:0007669"/>
    <property type="project" value="TreeGrafter"/>
</dbReference>
<evidence type="ECO:0000256" key="7">
    <source>
        <dbReference type="ARBA" id="ARBA00023242"/>
    </source>
</evidence>
<evidence type="ECO:0000256" key="2">
    <source>
        <dbReference type="ARBA" id="ARBA00022723"/>
    </source>
</evidence>
<dbReference type="OrthoDB" id="5600085at2759"/>